<keyword evidence="2" id="KW-1185">Reference proteome</keyword>
<sequence>MQKAAALPVTFAGTAGLFSPAQGSSCNLAVLFLNPWGLEEMCTRKFWRALAESFGDAGIASLRFDYPSTANALDLAAPPVGLDAWKTSIETAIETLKRHSGASRVVVLGHGLGATLATTMVLPRQDIEAIALLAPVIRGRAYLRELMLWSKVVDDELGVSETARNTSPGAIAGLSMPPAIAEDVRKLDISGAELKEGQPVFIAVRPARDADGRFADHLAAIGCDVTRTDFHGYDAFVSNPLTQKLPDEIGHRLLDWLRALPAFRDKPAMPAVPIPVAQPLRGAAFEETPVRFGDDGRLHGTICRPLGQMSRATAVILSTAYDHQAGWGRSTVDLCRYLASIGISSLRFDSAGVGDSPPVPGRRPQILYDDPQVGDVAAAGDFLDSLGFSEPALVVGRCSGAYLAFTCAVSDPRWKACISINPYLFRWEREPTEEMLRATPRPLGDYAGKAVRIETFRRLLAGEVDVRHALPNIMKGIARRVAKALAPALGPLLPQERWNRAVKADFRKLSERNVAFALVYSERDQGLDNFRFHFGQDGAKLRAFPNVRLEILQGADHNLTPRTARERMHEIVAECALSIAGCPPATKSPSNGNPLSRAIS</sequence>
<protein>
    <submittedName>
        <fullName evidence="1">Alpha/beta hydrolase</fullName>
    </submittedName>
</protein>
<name>A0AAE3U1M9_9HYPH</name>
<dbReference type="InterPro" id="IPR029058">
    <property type="entry name" value="AB_hydrolase_fold"/>
</dbReference>
<keyword evidence="1" id="KW-0378">Hydrolase</keyword>
<comment type="caution">
    <text evidence="1">The sequence shown here is derived from an EMBL/GenBank/DDBJ whole genome shotgun (WGS) entry which is preliminary data.</text>
</comment>
<dbReference type="PANTHER" id="PTHR43265">
    <property type="entry name" value="ESTERASE ESTD"/>
    <property type="match status" value="1"/>
</dbReference>
<accession>A0AAE3U1M9</accession>
<reference evidence="1" key="1">
    <citation type="submission" date="2022-03" db="EMBL/GenBank/DDBJ databases">
        <title>Fererhizobium litorale gen. nov., sp. nov., isolated from sandy sediments of the Sea of Japan seashore.</title>
        <authorList>
            <person name="Romanenko L."/>
            <person name="Kurilenko V."/>
            <person name="Otstavnykh N."/>
            <person name="Svetashev V."/>
            <person name="Tekutyeva L."/>
            <person name="Isaeva M."/>
            <person name="Mikhailov V."/>
        </authorList>
    </citation>
    <scope>NUCLEOTIDE SEQUENCE</scope>
    <source>
        <strain evidence="1">KMM 9576</strain>
    </source>
</reference>
<dbReference type="Proteomes" id="UP001161580">
    <property type="component" value="Unassembled WGS sequence"/>
</dbReference>
<dbReference type="Gene3D" id="3.40.50.1820">
    <property type="entry name" value="alpha/beta hydrolase"/>
    <property type="match status" value="2"/>
</dbReference>
<evidence type="ECO:0000313" key="1">
    <source>
        <dbReference type="EMBL" id="MDI7921837.1"/>
    </source>
</evidence>
<gene>
    <name evidence="1" type="ORF">MRS75_07020</name>
</gene>
<dbReference type="RefSeq" id="WP_311786137.1">
    <property type="nucleotide sequence ID" value="NZ_JALDYY010000003.1"/>
</dbReference>
<dbReference type="AlphaFoldDB" id="A0AAE3U1M9"/>
<dbReference type="PANTHER" id="PTHR43265:SF1">
    <property type="entry name" value="ESTERASE ESTD"/>
    <property type="match status" value="1"/>
</dbReference>
<dbReference type="InterPro" id="IPR053145">
    <property type="entry name" value="AB_hydrolase_Est10"/>
</dbReference>
<organism evidence="1 2">
    <name type="scientific">Ferirhizobium litorale</name>
    <dbReference type="NCBI Taxonomy" id="2927786"/>
    <lineage>
        <taxon>Bacteria</taxon>
        <taxon>Pseudomonadati</taxon>
        <taxon>Pseudomonadota</taxon>
        <taxon>Alphaproteobacteria</taxon>
        <taxon>Hyphomicrobiales</taxon>
        <taxon>Rhizobiaceae</taxon>
        <taxon>Ferirhizobium</taxon>
    </lineage>
</organism>
<proteinExistence type="predicted"/>
<dbReference type="SUPFAM" id="SSF53474">
    <property type="entry name" value="alpha/beta-Hydrolases"/>
    <property type="match status" value="2"/>
</dbReference>
<evidence type="ECO:0000313" key="2">
    <source>
        <dbReference type="Proteomes" id="UP001161580"/>
    </source>
</evidence>
<dbReference type="EMBL" id="JALDYZ010000003">
    <property type="protein sequence ID" value="MDI7921837.1"/>
    <property type="molecule type" value="Genomic_DNA"/>
</dbReference>
<dbReference type="GO" id="GO:0052689">
    <property type="term" value="F:carboxylic ester hydrolase activity"/>
    <property type="evidence" value="ECO:0007669"/>
    <property type="project" value="TreeGrafter"/>
</dbReference>